<feature type="region of interest" description="Disordered" evidence="1">
    <location>
        <begin position="93"/>
        <end position="114"/>
    </location>
</feature>
<reference evidence="2" key="1">
    <citation type="submission" date="2024-04" db="EMBL/GenBank/DDBJ databases">
        <authorList>
            <consortium name="Molecular Ecology Group"/>
        </authorList>
    </citation>
    <scope>NUCLEOTIDE SEQUENCE</scope>
</reference>
<gene>
    <name evidence="2" type="ORF">LPLAT_LOCUS6297</name>
</gene>
<keyword evidence="3" id="KW-1185">Reference proteome</keyword>
<dbReference type="AlphaFoldDB" id="A0AAV2NK95"/>
<dbReference type="EMBL" id="OZ034825">
    <property type="protein sequence ID" value="CAL1680239.1"/>
    <property type="molecule type" value="Genomic_DNA"/>
</dbReference>
<sequence length="114" mass="13002">MKITYTVMPIGHSVRSIEGALAARQVVKTTLKNLKRWYARLRRGTTNRAVGFDQQNHPNEITVSCDERATTTMIVDQEESRNRANENLENELRERLANNNKSVVGDDDDDDGDR</sequence>
<protein>
    <submittedName>
        <fullName evidence="2">Uncharacterized protein</fullName>
    </submittedName>
</protein>
<evidence type="ECO:0000313" key="2">
    <source>
        <dbReference type="EMBL" id="CAL1680239.1"/>
    </source>
</evidence>
<evidence type="ECO:0000313" key="3">
    <source>
        <dbReference type="Proteomes" id="UP001497644"/>
    </source>
</evidence>
<name>A0AAV2NK95_9HYME</name>
<dbReference type="Proteomes" id="UP001497644">
    <property type="component" value="Chromosome 2"/>
</dbReference>
<organism evidence="2 3">
    <name type="scientific">Lasius platythorax</name>
    <dbReference type="NCBI Taxonomy" id="488582"/>
    <lineage>
        <taxon>Eukaryota</taxon>
        <taxon>Metazoa</taxon>
        <taxon>Ecdysozoa</taxon>
        <taxon>Arthropoda</taxon>
        <taxon>Hexapoda</taxon>
        <taxon>Insecta</taxon>
        <taxon>Pterygota</taxon>
        <taxon>Neoptera</taxon>
        <taxon>Endopterygota</taxon>
        <taxon>Hymenoptera</taxon>
        <taxon>Apocrita</taxon>
        <taxon>Aculeata</taxon>
        <taxon>Formicoidea</taxon>
        <taxon>Formicidae</taxon>
        <taxon>Formicinae</taxon>
        <taxon>Lasius</taxon>
        <taxon>Lasius</taxon>
    </lineage>
</organism>
<feature type="compositionally biased region" description="Acidic residues" evidence="1">
    <location>
        <begin position="105"/>
        <end position="114"/>
    </location>
</feature>
<proteinExistence type="predicted"/>
<accession>A0AAV2NK95</accession>
<evidence type="ECO:0000256" key="1">
    <source>
        <dbReference type="SAM" id="MobiDB-lite"/>
    </source>
</evidence>